<organism evidence="1 2">
    <name type="scientific">Micromonospora echinospora</name>
    <name type="common">Micromonospora purpurea</name>
    <dbReference type="NCBI Taxonomy" id="1877"/>
    <lineage>
        <taxon>Bacteria</taxon>
        <taxon>Bacillati</taxon>
        <taxon>Actinomycetota</taxon>
        <taxon>Actinomycetes</taxon>
        <taxon>Micromonosporales</taxon>
        <taxon>Micromonosporaceae</taxon>
        <taxon>Micromonospora</taxon>
    </lineage>
</organism>
<sequence length="43" mass="4421">MATRSAIVVLDNAADNPQVEPLAAALLRADGRASSYPADRVGP</sequence>
<dbReference type="GeneID" id="300296961"/>
<proteinExistence type="predicted"/>
<reference evidence="1 2" key="1">
    <citation type="submission" date="2020-08" db="EMBL/GenBank/DDBJ databases">
        <title>Sequencing the genomes of 1000 actinobacteria strains.</title>
        <authorList>
            <person name="Klenk H.-P."/>
        </authorList>
    </citation>
    <scope>NUCLEOTIDE SEQUENCE [LARGE SCALE GENOMIC DNA]</scope>
    <source>
        <strain evidence="1 2">DSM 43036</strain>
    </source>
</reference>
<evidence type="ECO:0000313" key="1">
    <source>
        <dbReference type="EMBL" id="MBB5110670.1"/>
    </source>
</evidence>
<dbReference type="EMBL" id="JACHJC010000001">
    <property type="protein sequence ID" value="MBB5110670.1"/>
    <property type="molecule type" value="Genomic_DNA"/>
</dbReference>
<dbReference type="RefSeq" id="WP_260412834.1">
    <property type="nucleotide sequence ID" value="NZ_JACHJC010000001.1"/>
</dbReference>
<protein>
    <submittedName>
        <fullName evidence="1">Uncharacterized protein</fullName>
    </submittedName>
</protein>
<keyword evidence="2" id="KW-1185">Reference proteome</keyword>
<comment type="caution">
    <text evidence="1">The sequence shown here is derived from an EMBL/GenBank/DDBJ whole genome shotgun (WGS) entry which is preliminary data.</text>
</comment>
<accession>A0ABR6M5T1</accession>
<dbReference type="Proteomes" id="UP000618986">
    <property type="component" value="Unassembled WGS sequence"/>
</dbReference>
<evidence type="ECO:0000313" key="2">
    <source>
        <dbReference type="Proteomes" id="UP000618986"/>
    </source>
</evidence>
<name>A0ABR6M5T1_MICEC</name>
<gene>
    <name evidence="1" type="ORF">FHU28_000509</name>
</gene>